<protein>
    <submittedName>
        <fullName evidence="1">Uncharacterized protein</fullName>
    </submittedName>
</protein>
<dbReference type="Proteomes" id="UP000183971">
    <property type="component" value="Unassembled WGS sequence"/>
</dbReference>
<dbReference type="EMBL" id="FJOF01000001">
    <property type="protein sequence ID" value="CZR34975.1"/>
    <property type="molecule type" value="Genomic_DNA"/>
</dbReference>
<keyword evidence="2" id="KW-1185">Reference proteome</keyword>
<sequence length="112" mass="12461">MAAAFQVQGWGSCFFFFLHYLPAIIILGDRVFGDIQSHQCALMDDSCIHNKSFLPYGELWHCLISPDSNGHWSLEVSSTSVGSLKNWKEAQNLPGYKDTSVVCTCPVGYLRG</sequence>
<organism evidence="1 2">
    <name type="scientific">Fusarium proliferatum (strain ET1)</name>
    <name type="common">Orchid endophyte fungus</name>
    <dbReference type="NCBI Taxonomy" id="1227346"/>
    <lineage>
        <taxon>Eukaryota</taxon>
        <taxon>Fungi</taxon>
        <taxon>Dikarya</taxon>
        <taxon>Ascomycota</taxon>
        <taxon>Pezizomycotina</taxon>
        <taxon>Sordariomycetes</taxon>
        <taxon>Hypocreomycetidae</taxon>
        <taxon>Hypocreales</taxon>
        <taxon>Nectriaceae</taxon>
        <taxon>Fusarium</taxon>
        <taxon>Fusarium fujikuroi species complex</taxon>
    </lineage>
</organism>
<reference evidence="2" key="1">
    <citation type="journal article" date="2016" name="Genome Biol. Evol.">
        <title>Comparative 'omics' of the Fusarium fujikuroi species complex highlights differences in genetic potential and metabolite synthesis.</title>
        <authorList>
            <person name="Niehaus E.-M."/>
            <person name="Muensterkoetter M."/>
            <person name="Proctor R.H."/>
            <person name="Brown D.W."/>
            <person name="Sharon A."/>
            <person name="Idan Y."/>
            <person name="Oren-Young L."/>
            <person name="Sieber C.M."/>
            <person name="Novak O."/>
            <person name="Pencik A."/>
            <person name="Tarkowska D."/>
            <person name="Hromadova K."/>
            <person name="Freeman S."/>
            <person name="Maymon M."/>
            <person name="Elazar M."/>
            <person name="Youssef S.A."/>
            <person name="El-Shabrawy E.S.M."/>
            <person name="Shalaby A.B.A."/>
            <person name="Houterman P."/>
            <person name="Brock N.L."/>
            <person name="Burkhardt I."/>
            <person name="Tsavkelova E.A."/>
            <person name="Dickschat J.S."/>
            <person name="Galuszka P."/>
            <person name="Gueldener U."/>
            <person name="Tudzynski B."/>
        </authorList>
    </citation>
    <scope>NUCLEOTIDE SEQUENCE [LARGE SCALE GENOMIC DNA]</scope>
    <source>
        <strain evidence="2">ET1</strain>
    </source>
</reference>
<name>A0A1L7V6R9_FUSPR</name>
<dbReference type="RefSeq" id="XP_031075568.1">
    <property type="nucleotide sequence ID" value="XM_031221259.1"/>
</dbReference>
<evidence type="ECO:0000313" key="1">
    <source>
        <dbReference type="EMBL" id="CZR34975.1"/>
    </source>
</evidence>
<gene>
    <name evidence="1" type="ORF">FPRO_00904</name>
</gene>
<dbReference type="VEuPathDB" id="FungiDB:FPRO_00904"/>
<evidence type="ECO:0000313" key="2">
    <source>
        <dbReference type="Proteomes" id="UP000183971"/>
    </source>
</evidence>
<accession>A0A1L7V6R9</accession>
<comment type="caution">
    <text evidence="1">The sequence shown here is derived from an EMBL/GenBank/DDBJ whole genome shotgun (WGS) entry which is preliminary data.</text>
</comment>
<dbReference type="AlphaFoldDB" id="A0A1L7V6R9"/>
<proteinExistence type="predicted"/>
<dbReference type="GeneID" id="42045792"/>